<dbReference type="Proteomes" id="UP000000265">
    <property type="component" value="Chromosome"/>
</dbReference>
<organism evidence="1 2">
    <name type="scientific">Klebsiella pneumoniae subsp. pneumoniae (strain ATCC 700721 / MGH 78578)</name>
    <dbReference type="NCBI Taxonomy" id="272620"/>
    <lineage>
        <taxon>Bacteria</taxon>
        <taxon>Pseudomonadati</taxon>
        <taxon>Pseudomonadota</taxon>
        <taxon>Gammaproteobacteria</taxon>
        <taxon>Enterobacterales</taxon>
        <taxon>Enterobacteriaceae</taxon>
        <taxon>Klebsiella/Raoultella group</taxon>
        <taxon>Klebsiella</taxon>
        <taxon>Klebsiella pneumoniae complex</taxon>
    </lineage>
</organism>
<gene>
    <name evidence="1" type="ORF">KPN_04118</name>
</gene>
<sequence length="1253" mass="142058">MRVTATHLVQWSDKREAQGMLPILVRRLISVTSRITAITMPGGDSVNVPGWDGVVDVAQGNPWVPDGLSYWELGTSKDPASKANSDFEKRLEQISSAQKSQATFVFVTPRRWPGKSTWQEQARKKNAWADVLVWDADDLEAWLETSPATSLWLGMQLDIAGHGIEAVENYWEHWKNQSCPAITAPALFHGREQSKLTLQNNINQHDPLITVMADSQSEAVAFVCALLIEEGHFLRAACITSEQGWQFIDANPGIELVVITNNQLSKRRAPREGMSLIVPMAFGDQAFNLMGIGCQAIDQKIVELRRPQPEEFEKSLCELGIASSDAARYTHSLGRSWTVFRRWHAQNPVFKKPDWIEGANAKNLLLLTLVGAWNSDSEGDRACVEQIANRTYEDIENELLSLAALDDAPVVKIGSLWKAKAPMELLHLMAPKLTNTILARFFQVARAVFEQPDPVLELEEDKRWMASIYGKVREQSGVVLEAMAESIAKLGYFSDNFQHVVIGNSVRGFITQLLEDANEERWLSVSFFLRALAEAAPDEFLNAVQNSLHSPDKPVTRLIKETTSSGISGRCWHASLLWALELLAWYPARLGRVASILAELSNIEIKGNWGNTPFNTLVSFFRSWYPQTAASVDIRLRALRNVVDKYPEVAWKLLLALLPNRHDMVSPNAKPRWRDDDAGTNESITYGEIQRFILPVADLLLEKAQDNAQHIADLVPKINDMDTNFREKVIELVGKATTLPDDQRETVRTAVRQFLNWENSFNQDGDKHDRYSADVLRPFFDKLAADDLVVRHSWIFSNGWIELPDGHEEDHEKANKTRNALRTFALREIFQALGWSGIHRLAKRCGDPRLVGWELIKEPFEREEMAEWLCQWYLEASQGSSLYDSLTSGVLHALPQAELLDFLDTCLSQLEQKSASSEKMAGFMVNAPQGMSLWQLIENQYQMLLDHFWLNVRPSYLQSNKEQLLFCIEKLLAAGRPRTAINAMGDRSSDLPGESLILILKGIAAGQEEDAEFPRSWHISRIFKALTDAGYNPAEMVSLEFIYYPLLKRDEYGAPYLMAEILGNPDFFIELICLAYKPHNTAREPLPEHLQTAARTASSLLHEEHGVPGMDHNGEINSELFFSWINRVRELAKENDREVVTDLTMGAWFSDWPLNKNVECWPHPIIADLLDQDECKDIRRGFKTGVHNTRGVTTRMLYDGGTQERQVSEKFRYLANHWKDTKPNVAIMIEALAKSYEYEAQMHDEDGLWNQES</sequence>
<dbReference type="RefSeq" id="WP_015959186.1">
    <property type="nucleotide sequence ID" value="NC_009648.1"/>
</dbReference>
<dbReference type="HOGENOM" id="CLU_007145_0_0_6"/>
<evidence type="ECO:0000313" key="2">
    <source>
        <dbReference type="Proteomes" id="UP000000265"/>
    </source>
</evidence>
<reference evidence="1 2" key="2">
    <citation type="submission" date="2006-09" db="EMBL/GenBank/DDBJ databases">
        <authorList>
            <consortium name="The Klebsiella pneumonia Genome Sequencing Project"/>
            <person name="McClelland M."/>
            <person name="Sanderson E.K."/>
            <person name="Spieth J."/>
            <person name="Clifton W.S."/>
            <person name="Latreille P."/>
            <person name="Sabo A."/>
            <person name="Pepin K."/>
            <person name="Bhonagiri V."/>
            <person name="Porwollik S."/>
            <person name="Ali J."/>
            <person name="Wilson R.K."/>
        </authorList>
    </citation>
    <scope>NUCLEOTIDE SEQUENCE [LARGE SCALE GENOMIC DNA]</scope>
    <source>
        <strain evidence="2">ATCC 700721 / MGH 78578</strain>
    </source>
</reference>
<accession>A6TG17</accession>
<dbReference type="AlphaFoldDB" id="A6TG17"/>
<reference evidence="1 2" key="1">
    <citation type="journal article" date="2001" name="Nature">
        <title>Complete genome sequence of Salmonella enterica serovar Typhimurium LT2.</title>
        <authorList>
            <person name="McClelland M."/>
            <person name="Sanderson K.E."/>
            <person name="Spieth J."/>
            <person name="Clifton S.W."/>
            <person name="Latreille P."/>
            <person name="Courtney L."/>
            <person name="Porwollik S."/>
            <person name="Ali J."/>
            <person name="Dante M."/>
            <person name="Du F."/>
            <person name="Hou S."/>
            <person name="Layman D."/>
            <person name="Leonard S."/>
            <person name="Nguyen C."/>
            <person name="Scott K."/>
            <person name="Holmes A."/>
            <person name="Grewal N."/>
            <person name="Mulvaney E."/>
            <person name="Ryan E."/>
            <person name="Sun H."/>
            <person name="Florea L."/>
            <person name="Miller W."/>
            <person name="Stoneking T."/>
            <person name="Nhan M."/>
            <person name="Waterston R."/>
            <person name="Wilson R.K."/>
        </authorList>
    </citation>
    <scope>NUCLEOTIDE SEQUENCE [LARGE SCALE GENOMIC DNA]</scope>
    <source>
        <strain evidence="2">ATCC 700721 / MGH 78578</strain>
    </source>
</reference>
<dbReference type="PaxDb" id="272620-KPN_04118"/>
<evidence type="ECO:0000313" key="1">
    <source>
        <dbReference type="EMBL" id="ABR79501.1"/>
    </source>
</evidence>
<dbReference type="EnsemblBacteria" id="ABR79501">
    <property type="protein sequence ID" value="ABR79501"/>
    <property type="gene ID" value="KPN_04118"/>
</dbReference>
<proteinExistence type="predicted"/>
<dbReference type="SUPFAM" id="SSF48371">
    <property type="entry name" value="ARM repeat"/>
    <property type="match status" value="1"/>
</dbReference>
<dbReference type="InterPro" id="IPR016024">
    <property type="entry name" value="ARM-type_fold"/>
</dbReference>
<name>A6TG17_KLEP7</name>
<dbReference type="KEGG" id="kpn:KPN_04118"/>
<dbReference type="EMBL" id="CP000647">
    <property type="protein sequence ID" value="ABR79501.1"/>
    <property type="molecule type" value="Genomic_DNA"/>
</dbReference>
<protein>
    <submittedName>
        <fullName evidence="1">Uncharacterized protein</fullName>
    </submittedName>
</protein>